<name>A0AAE4FSV0_9CYAN</name>
<dbReference type="Pfam" id="PF11103">
    <property type="entry name" value="DUF2887"/>
    <property type="match status" value="1"/>
</dbReference>
<comment type="caution">
    <text evidence="1">The sequence shown here is derived from an EMBL/GenBank/DDBJ whole genome shotgun (WGS) entry which is preliminary data.</text>
</comment>
<sequence>MRCDSIFYQLFQQFPSLLFQLIETPPPNAAAYRFKSVALTFSPPCSLRVKQDGACIPFLWSRGVCSQRLHL</sequence>
<protein>
    <submittedName>
        <fullName evidence="1">DUF2887 domain-containing protein</fullName>
    </submittedName>
</protein>
<organism evidence="1 2">
    <name type="scientific">Pseudocalidococcus azoricus BACA0444</name>
    <dbReference type="NCBI Taxonomy" id="2918990"/>
    <lineage>
        <taxon>Bacteria</taxon>
        <taxon>Bacillati</taxon>
        <taxon>Cyanobacteriota</taxon>
        <taxon>Cyanophyceae</taxon>
        <taxon>Acaryochloridales</taxon>
        <taxon>Thermosynechococcaceae</taxon>
        <taxon>Pseudocalidococcus</taxon>
        <taxon>Pseudocalidococcus azoricus</taxon>
    </lineage>
</organism>
<dbReference type="Proteomes" id="UP001268256">
    <property type="component" value="Unassembled WGS sequence"/>
</dbReference>
<dbReference type="InterPro" id="IPR022573">
    <property type="entry name" value="DUF2887"/>
</dbReference>
<reference evidence="2" key="1">
    <citation type="submission" date="2023-07" db="EMBL/GenBank/DDBJ databases">
        <authorList>
            <person name="Luz R."/>
            <person name="Cordeiro R."/>
            <person name="Fonseca A."/>
            <person name="Goncalves V."/>
        </authorList>
    </citation>
    <scope>NUCLEOTIDE SEQUENCE [LARGE SCALE GENOMIC DNA]</scope>
    <source>
        <strain evidence="2">BACA0444</strain>
    </source>
</reference>
<keyword evidence="2" id="KW-1185">Reference proteome</keyword>
<dbReference type="AlphaFoldDB" id="A0AAE4FSV0"/>
<evidence type="ECO:0000313" key="2">
    <source>
        <dbReference type="Proteomes" id="UP001268256"/>
    </source>
</evidence>
<proteinExistence type="predicted"/>
<dbReference type="RefSeq" id="WP_407682405.1">
    <property type="nucleotide sequence ID" value="NZ_JAVMIP010000014.1"/>
</dbReference>
<accession>A0AAE4FSV0</accession>
<evidence type="ECO:0000313" key="1">
    <source>
        <dbReference type="EMBL" id="MDS3861575.1"/>
    </source>
</evidence>
<dbReference type="EMBL" id="JAVMIP010000014">
    <property type="protein sequence ID" value="MDS3861575.1"/>
    <property type="molecule type" value="Genomic_DNA"/>
</dbReference>
<gene>
    <name evidence="1" type="ORF">RIF25_12235</name>
</gene>